<dbReference type="PATRIC" id="fig|701521.8.peg.1362"/>
<dbReference type="EMBL" id="CP003137">
    <property type="protein sequence ID" value="AEV95682.1"/>
    <property type="molecule type" value="Genomic_DNA"/>
</dbReference>
<dbReference type="NCBIfam" id="TIGR00121">
    <property type="entry name" value="birA_ligase"/>
    <property type="match status" value="1"/>
</dbReference>
<evidence type="ECO:0000313" key="3">
    <source>
        <dbReference type="EMBL" id="AEV95682.1"/>
    </source>
</evidence>
<dbReference type="GO" id="GO:0004077">
    <property type="term" value="F:biotin--[biotin carboxyl-carrier protein] ligase activity"/>
    <property type="evidence" value="ECO:0007669"/>
    <property type="project" value="InterPro"/>
</dbReference>
<keyword evidence="4" id="KW-1185">Reference proteome</keyword>
<dbReference type="GO" id="GO:0009249">
    <property type="term" value="P:protein lipoylation"/>
    <property type="evidence" value="ECO:0007669"/>
    <property type="project" value="UniProtKB-ARBA"/>
</dbReference>
<dbReference type="Gene3D" id="3.30.930.10">
    <property type="entry name" value="Bira Bifunctional Protein, Domain 2"/>
    <property type="match status" value="1"/>
</dbReference>
<name>G8PF03_PEDCP</name>
<dbReference type="eggNOG" id="COG0340">
    <property type="taxonomic scope" value="Bacteria"/>
</dbReference>
<organism evidence="3 4">
    <name type="scientific">Pediococcus claussenii (strain ATCC BAA-344 / DSM 14800 / JCM 18046 / KCTC 3811 / LMG 21948 / P06)</name>
    <dbReference type="NCBI Taxonomy" id="701521"/>
    <lineage>
        <taxon>Bacteria</taxon>
        <taxon>Bacillati</taxon>
        <taxon>Bacillota</taxon>
        <taxon>Bacilli</taxon>
        <taxon>Lactobacillales</taxon>
        <taxon>Lactobacillaceae</taxon>
        <taxon>Pediococcus</taxon>
    </lineage>
</organism>
<dbReference type="InterPro" id="IPR045864">
    <property type="entry name" value="aa-tRNA-synth_II/BPL/LPL"/>
</dbReference>
<dbReference type="InterPro" id="IPR004143">
    <property type="entry name" value="BPL_LPL_catalytic"/>
</dbReference>
<proteinExistence type="predicted"/>
<dbReference type="HOGENOM" id="CLU_051096_3_2_9"/>
<dbReference type="AlphaFoldDB" id="G8PF03"/>
<dbReference type="RefSeq" id="WP_014215876.1">
    <property type="nucleotide sequence ID" value="NC_016605.1"/>
</dbReference>
<protein>
    <submittedName>
        <fullName evidence="3">Biotin--[acetyl-CoA-carboxylase] ligase</fullName>
    </submittedName>
</protein>
<dbReference type="PROSITE" id="PS51733">
    <property type="entry name" value="BPL_LPL_CATALYTIC"/>
    <property type="match status" value="1"/>
</dbReference>
<accession>G8PF03</accession>
<gene>
    <name evidence="3" type="ordered locus">PECL_1457</name>
</gene>
<reference evidence="3 4" key="1">
    <citation type="journal article" date="2012" name="J. Bacteriol.">
        <title>Complete Genome Sequence of the Beer Spoilage Organism Pediococcus claussenii ATCC BAA-344T.</title>
        <authorList>
            <person name="Pittet V."/>
            <person name="Abegunde T."/>
            <person name="Marfleet T."/>
            <person name="Haakensen M."/>
            <person name="Morrow K."/>
            <person name="Jayaprakash T."/>
            <person name="Schroeder K."/>
            <person name="Trost B."/>
            <person name="Byrns S."/>
            <person name="Bergsveinson J."/>
            <person name="Kusalik A."/>
            <person name="Ziola B."/>
        </authorList>
    </citation>
    <scope>NUCLEOTIDE SEQUENCE [LARGE SCALE GENOMIC DNA]</scope>
    <source>
        <strain evidence="3 4">ATCC BAA-344</strain>
    </source>
</reference>
<dbReference type="SUPFAM" id="SSF55681">
    <property type="entry name" value="Class II aaRS and biotin synthetases"/>
    <property type="match status" value="1"/>
</dbReference>
<keyword evidence="1 3" id="KW-0436">Ligase</keyword>
<evidence type="ECO:0000256" key="1">
    <source>
        <dbReference type="ARBA" id="ARBA00022598"/>
    </source>
</evidence>
<dbReference type="PANTHER" id="PTHR12835:SF5">
    <property type="entry name" value="BIOTIN--PROTEIN LIGASE"/>
    <property type="match status" value="1"/>
</dbReference>
<dbReference type="InterPro" id="IPR004408">
    <property type="entry name" value="Biotin_CoA_COase_ligase"/>
</dbReference>
<dbReference type="KEGG" id="pce:PECL_1457"/>
<evidence type="ECO:0000259" key="2">
    <source>
        <dbReference type="PROSITE" id="PS51733"/>
    </source>
</evidence>
<feature type="domain" description="BPL/LPL catalytic" evidence="2">
    <location>
        <begin position="10"/>
        <end position="186"/>
    </location>
</feature>
<dbReference type="Proteomes" id="UP000005444">
    <property type="component" value="Chromosome"/>
</dbReference>
<dbReference type="Pfam" id="PF03099">
    <property type="entry name" value="BPL_LplA_LipB"/>
    <property type="match status" value="1"/>
</dbReference>
<dbReference type="PANTHER" id="PTHR12835">
    <property type="entry name" value="BIOTIN PROTEIN LIGASE"/>
    <property type="match status" value="1"/>
</dbReference>
<dbReference type="STRING" id="701521.PECL_1457"/>
<dbReference type="GO" id="GO:0005737">
    <property type="term" value="C:cytoplasm"/>
    <property type="evidence" value="ECO:0007669"/>
    <property type="project" value="TreeGrafter"/>
</dbReference>
<evidence type="ECO:0000313" key="4">
    <source>
        <dbReference type="Proteomes" id="UP000005444"/>
    </source>
</evidence>
<dbReference type="GO" id="GO:0016740">
    <property type="term" value="F:transferase activity"/>
    <property type="evidence" value="ECO:0007669"/>
    <property type="project" value="UniProtKB-ARBA"/>
</dbReference>
<dbReference type="CDD" id="cd16442">
    <property type="entry name" value="BPL"/>
    <property type="match status" value="1"/>
</dbReference>
<sequence length="251" mass="28251">MKIDQQKFQQQNPNVKLEYFDELGSTNDYAKKSLINFNTDGLVVANRQSSGRGTRGRVFHSPETGMYMSIYFPVTSSQINPGRLTANVATSIVRILRKRFKKDIKIKWINDLYLDSKKVAGILCELVTDDQNQLAGVVIGAGVDLVTTEYPDNMLREAGNITESITTAEATDLVSEITQAILKKRQTILSDVIDPLYEQLMFLIGMQVTIDQTNNLLYGRVSRVNADNILMLKDGSKEYPVMFGRVIDWKA</sequence>